<dbReference type="HOGENOM" id="CLU_983034_0_0_3"/>
<reference evidence="2 3" key="1">
    <citation type="journal article" date="2003" name="Proc. Natl. Acad. Sci. U.S.A.">
        <title>Genome sequence of the cyanobacterium Prochlorococcus marinus SS120, a nearly minimal oxyphototrophic genome.</title>
        <authorList>
            <person name="Dufresne A."/>
            <person name="Salanoubat M."/>
            <person name="Partensky F."/>
            <person name="Artiguenave F."/>
            <person name="Axmann I.M."/>
            <person name="Barbe V."/>
            <person name="Duprat S."/>
            <person name="Galperin M.Y."/>
            <person name="Koonin E.V."/>
            <person name="Le Gall F."/>
            <person name="Makarova K.S."/>
            <person name="Ostrowski M."/>
            <person name="Oztas S."/>
            <person name="Robert C."/>
            <person name="Rogozin I.B."/>
            <person name="Scanlan D.J."/>
            <person name="Tandeau de Marsac N."/>
            <person name="Weissenbach J."/>
            <person name="Wincker P."/>
            <person name="Wolf Y.I."/>
            <person name="Hess W.R."/>
        </authorList>
    </citation>
    <scope>NUCLEOTIDE SEQUENCE [LARGE SCALE GENOMIC DNA]</scope>
    <source>
        <strain evidence="3">SARG / CCMP1375 / SS120</strain>
    </source>
</reference>
<feature type="signal peptide" evidence="1">
    <location>
        <begin position="1"/>
        <end position="33"/>
    </location>
</feature>
<keyword evidence="3" id="KW-1185">Reference proteome</keyword>
<protein>
    <submittedName>
        <fullName evidence="2">Uncharacterized protein</fullName>
    </submittedName>
</protein>
<gene>
    <name evidence="2" type="ordered locus">Pro_1289</name>
</gene>
<accession>Q7VB12</accession>
<evidence type="ECO:0000313" key="2">
    <source>
        <dbReference type="EMBL" id="AAQ00333.1"/>
    </source>
</evidence>
<keyword evidence="1" id="KW-0732">Signal</keyword>
<dbReference type="RefSeq" id="WP_011125440.1">
    <property type="nucleotide sequence ID" value="NC_005042.1"/>
</dbReference>
<dbReference type="KEGG" id="pma:Pro_1289"/>
<dbReference type="Proteomes" id="UP000001420">
    <property type="component" value="Chromosome"/>
</dbReference>
<evidence type="ECO:0000313" key="3">
    <source>
        <dbReference type="Proteomes" id="UP000001420"/>
    </source>
</evidence>
<dbReference type="EMBL" id="AE017126">
    <property type="protein sequence ID" value="AAQ00333.1"/>
    <property type="molecule type" value="Genomic_DNA"/>
</dbReference>
<sequence length="283" mass="30255">MKKLFKQKSFYFSSAVLIFSCLGLFLNPIEAKADAFTVCGTTWDDPEDKFCSKTPDKYEIKISEMGLCTAEPFTIDNPSDSLEDQIFSAYSLANCHITMKPSSPVTVDLSSGFVNLGNQGGTKPANDTYTHAYIKLNNTFGLRGSHTIDSQTFYSNTDGSAVKDQAGGAKNFTDTLTSFDSESCSRSAAGDVGTGNMRAMLLSSDSTRATCSGNSSNATQILVSFDPSSDIVITDSIAGLEAKFKVINAGLSVDGEEDSDGNTCSVKICTFSSGPFRPSFTTY</sequence>
<name>Q7VB12_PROMA</name>
<evidence type="ECO:0000256" key="1">
    <source>
        <dbReference type="SAM" id="SignalP"/>
    </source>
</evidence>
<dbReference type="STRING" id="167539.Pro_1289"/>
<organism evidence="2 3">
    <name type="scientific">Prochlorococcus marinus (strain SARG / CCMP1375 / SS120)</name>
    <dbReference type="NCBI Taxonomy" id="167539"/>
    <lineage>
        <taxon>Bacteria</taxon>
        <taxon>Bacillati</taxon>
        <taxon>Cyanobacteriota</taxon>
        <taxon>Cyanophyceae</taxon>
        <taxon>Synechococcales</taxon>
        <taxon>Prochlorococcaceae</taxon>
        <taxon>Prochlorococcus</taxon>
    </lineage>
</organism>
<dbReference type="EnsemblBacteria" id="AAQ00333">
    <property type="protein sequence ID" value="AAQ00333"/>
    <property type="gene ID" value="Pro_1289"/>
</dbReference>
<dbReference type="AlphaFoldDB" id="Q7VB12"/>
<dbReference type="OrthoDB" id="539844at2"/>
<dbReference type="PROSITE" id="PS51257">
    <property type="entry name" value="PROKAR_LIPOPROTEIN"/>
    <property type="match status" value="1"/>
</dbReference>
<feature type="chain" id="PRO_5004292666" evidence="1">
    <location>
        <begin position="34"/>
        <end position="283"/>
    </location>
</feature>
<proteinExistence type="predicted"/>
<dbReference type="PATRIC" id="fig|167539.5.peg.1352"/>